<organism evidence="1 2">
    <name type="scientific">Candidatus Thermofonsia Clade 1 bacterium</name>
    <dbReference type="NCBI Taxonomy" id="2364210"/>
    <lineage>
        <taxon>Bacteria</taxon>
        <taxon>Bacillati</taxon>
        <taxon>Chloroflexota</taxon>
        <taxon>Candidatus Thermofontia</taxon>
        <taxon>Candidatus Thermofonsia Clade 1</taxon>
    </lineage>
</organism>
<sequence>MSMTDAAKQFLESTFKGDKEAWRAVACEAIKGQADLLDAIRFPEGFSIDWSGLKYEVKEESGDSGKVGISGTVKITRLGMSQEQNIQDAGFDELPMKREGGSWKACPQNITN</sequence>
<comment type="caution">
    <text evidence="1">The sequence shown here is derived from an EMBL/GenBank/DDBJ whole genome shotgun (WGS) entry which is preliminary data.</text>
</comment>
<gene>
    <name evidence="1" type="ORF">CUN51_03215</name>
</gene>
<dbReference type="AlphaFoldDB" id="A0A2M8P348"/>
<dbReference type="Proteomes" id="UP000228921">
    <property type="component" value="Unassembled WGS sequence"/>
</dbReference>
<name>A0A2M8P348_9CHLR</name>
<dbReference type="EMBL" id="PGTK01000002">
    <property type="protein sequence ID" value="PJF31965.1"/>
    <property type="molecule type" value="Genomic_DNA"/>
</dbReference>
<evidence type="ECO:0000313" key="1">
    <source>
        <dbReference type="EMBL" id="PJF31965.1"/>
    </source>
</evidence>
<reference evidence="1 2" key="1">
    <citation type="submission" date="2017-11" db="EMBL/GenBank/DDBJ databases">
        <title>Evolution of Phototrophy in the Chloroflexi Phylum Driven by Horizontal Gene Transfer.</title>
        <authorList>
            <person name="Ward L.M."/>
            <person name="Hemp J."/>
            <person name="Shih P.M."/>
            <person name="Mcglynn S.E."/>
            <person name="Fischer W."/>
        </authorList>
    </citation>
    <scope>NUCLEOTIDE SEQUENCE [LARGE SCALE GENOMIC DNA]</scope>
    <source>
        <strain evidence="1">CP2_2F</strain>
    </source>
</reference>
<evidence type="ECO:0000313" key="2">
    <source>
        <dbReference type="Proteomes" id="UP000228921"/>
    </source>
</evidence>
<protein>
    <submittedName>
        <fullName evidence="1">Uncharacterized protein</fullName>
    </submittedName>
</protein>
<proteinExistence type="predicted"/>
<accession>A0A2M8P348</accession>